<sequence length="342" mass="37880">MLVVLSSTAGDGEIEEQRHAGTPTDLRVGTAVALSSVAKYWVLTNLFPGPIPQVSVYGLHPPRPCDGSKPQDGLSQHQQHCLPALPPPPGVNMATDTMSLLPQHPHSQVAGLHMDQGPLDNSDKNKIDKGTCTVERCGDNQRLVAKGNNNGRSRNLPVTSRWCKAALARSLGPFLFLLSNWSSRLQQYHPRLLLVIVLTGGRDRNPEKEENVLQRENRVKTNENKKLFEELIHESLNQKRLVSNRALVVTIHIRPLVLNPTTRNYLDSFRQQAPLSPLSPTRPAYHLKPLATPTTPTRAYQFSPTFVPYTGQGDPRIAKATQANIVPAKQAPVVIKKLFELF</sequence>
<reference evidence="2" key="1">
    <citation type="submission" date="2020-11" db="EMBL/GenBank/DDBJ databases">
        <authorList>
            <person name="Tran Van P."/>
        </authorList>
    </citation>
    <scope>NUCLEOTIDE SEQUENCE</scope>
</reference>
<proteinExistence type="predicted"/>
<organism evidence="2">
    <name type="scientific">Timema monikensis</name>
    <dbReference type="NCBI Taxonomy" id="170555"/>
    <lineage>
        <taxon>Eukaryota</taxon>
        <taxon>Metazoa</taxon>
        <taxon>Ecdysozoa</taxon>
        <taxon>Arthropoda</taxon>
        <taxon>Hexapoda</taxon>
        <taxon>Insecta</taxon>
        <taxon>Pterygota</taxon>
        <taxon>Neoptera</taxon>
        <taxon>Polyneoptera</taxon>
        <taxon>Phasmatodea</taxon>
        <taxon>Timematodea</taxon>
        <taxon>Timematoidea</taxon>
        <taxon>Timematidae</taxon>
        <taxon>Timema</taxon>
    </lineage>
</organism>
<dbReference type="EMBL" id="OB793413">
    <property type="protein sequence ID" value="CAD7427245.1"/>
    <property type="molecule type" value="Genomic_DNA"/>
</dbReference>
<accession>A0A7R9HM32</accession>
<evidence type="ECO:0000313" key="2">
    <source>
        <dbReference type="EMBL" id="CAD7427245.1"/>
    </source>
</evidence>
<name>A0A7R9HM32_9NEOP</name>
<feature type="region of interest" description="Disordered" evidence="1">
    <location>
        <begin position="62"/>
        <end position="81"/>
    </location>
</feature>
<dbReference type="AlphaFoldDB" id="A0A7R9HM32"/>
<protein>
    <submittedName>
        <fullName evidence="2">Uncharacterized protein</fullName>
    </submittedName>
</protein>
<gene>
    <name evidence="2" type="ORF">TMSB3V08_LOCUS4097</name>
</gene>
<evidence type="ECO:0000256" key="1">
    <source>
        <dbReference type="SAM" id="MobiDB-lite"/>
    </source>
</evidence>